<keyword evidence="1" id="KW-0812">Transmembrane</keyword>
<dbReference type="EMBL" id="DS028096">
    <property type="protein sequence ID" value="KMP05895.1"/>
    <property type="molecule type" value="Genomic_DNA"/>
</dbReference>
<feature type="transmembrane region" description="Helical" evidence="1">
    <location>
        <begin position="77"/>
        <end position="95"/>
    </location>
</feature>
<proteinExistence type="predicted"/>
<accession>A0A0J6YDZ4</accession>
<organism evidence="2 3">
    <name type="scientific">Coccidioides immitis RMSCC 2394</name>
    <dbReference type="NCBI Taxonomy" id="404692"/>
    <lineage>
        <taxon>Eukaryota</taxon>
        <taxon>Fungi</taxon>
        <taxon>Dikarya</taxon>
        <taxon>Ascomycota</taxon>
        <taxon>Pezizomycotina</taxon>
        <taxon>Eurotiomycetes</taxon>
        <taxon>Eurotiomycetidae</taxon>
        <taxon>Onygenales</taxon>
        <taxon>Onygenaceae</taxon>
        <taxon>Coccidioides</taxon>
    </lineage>
</organism>
<reference evidence="3" key="1">
    <citation type="journal article" date="2010" name="Genome Res.">
        <title>Population genomic sequencing of Coccidioides fungi reveals recent hybridization and transposon control.</title>
        <authorList>
            <person name="Neafsey D.E."/>
            <person name="Barker B.M."/>
            <person name="Sharpton T.J."/>
            <person name="Stajich J.E."/>
            <person name="Park D.J."/>
            <person name="Whiston E."/>
            <person name="Hung C.-Y."/>
            <person name="McMahan C."/>
            <person name="White J."/>
            <person name="Sykes S."/>
            <person name="Heiman D."/>
            <person name="Young S."/>
            <person name="Zeng Q."/>
            <person name="Abouelleil A."/>
            <person name="Aftuck L."/>
            <person name="Bessette D."/>
            <person name="Brown A."/>
            <person name="FitzGerald M."/>
            <person name="Lui A."/>
            <person name="Macdonald J.P."/>
            <person name="Priest M."/>
            <person name="Orbach M.J."/>
            <person name="Galgiani J.N."/>
            <person name="Kirkland T.N."/>
            <person name="Cole G.T."/>
            <person name="Birren B.W."/>
            <person name="Henn M.R."/>
            <person name="Taylor J.W."/>
            <person name="Rounsley S.D."/>
        </authorList>
    </citation>
    <scope>NUCLEOTIDE SEQUENCE [LARGE SCALE GENOMIC DNA]</scope>
    <source>
        <strain evidence="3">RMSCC 2394</strain>
    </source>
</reference>
<keyword evidence="1" id="KW-1133">Transmembrane helix</keyword>
<name>A0A0J6YDZ4_COCIT</name>
<sequence length="130" mass="14932">MSDPVTLLIPNPPRNLAYYKTPGGPFSHVNSVFLLTEYRILGLLINRLRFPPTKKIPTPLRKPNQFADGAGFPPVRFFLFFISPFFLFLFLILTLHPPSPLQIKKESSTPYSVLFLDLQATPSYRDRPQR</sequence>
<dbReference type="Proteomes" id="UP000054565">
    <property type="component" value="Unassembled WGS sequence"/>
</dbReference>
<evidence type="ECO:0000313" key="3">
    <source>
        <dbReference type="Proteomes" id="UP000054565"/>
    </source>
</evidence>
<protein>
    <submittedName>
        <fullName evidence="2">Uncharacterized protein</fullName>
    </submittedName>
</protein>
<keyword evidence="1" id="KW-0472">Membrane</keyword>
<evidence type="ECO:0000256" key="1">
    <source>
        <dbReference type="SAM" id="Phobius"/>
    </source>
</evidence>
<gene>
    <name evidence="2" type="ORF">CIRG_05576</name>
</gene>
<dbReference type="AlphaFoldDB" id="A0A0J6YDZ4"/>
<evidence type="ECO:0000313" key="2">
    <source>
        <dbReference type="EMBL" id="KMP05895.1"/>
    </source>
</evidence>